<dbReference type="Pfam" id="PF04843">
    <property type="entry name" value="Herpes_teg_N"/>
    <property type="match status" value="1"/>
</dbReference>
<keyword evidence="3" id="KW-1185">Reference proteome</keyword>
<feature type="domain" description="Peptidase C76" evidence="1">
    <location>
        <begin position="51"/>
        <end position="160"/>
    </location>
</feature>
<dbReference type="InterPro" id="IPR038765">
    <property type="entry name" value="Papain-like_cys_pep_sf"/>
</dbReference>
<protein>
    <recommendedName>
        <fullName evidence="1">Peptidase C76 domain-containing protein</fullName>
    </recommendedName>
</protein>
<reference evidence="2 3" key="1">
    <citation type="submission" date="2020-06" db="EMBL/GenBank/DDBJ databases">
        <authorList>
            <person name="Li R."/>
            <person name="Bekaert M."/>
        </authorList>
    </citation>
    <scope>NUCLEOTIDE SEQUENCE [LARGE SCALE GENOMIC DNA]</scope>
    <source>
        <strain evidence="3">wild</strain>
    </source>
</reference>
<dbReference type="EMBL" id="CACVKT020004950">
    <property type="protein sequence ID" value="CAC5392324.1"/>
    <property type="molecule type" value="Genomic_DNA"/>
</dbReference>
<dbReference type="OrthoDB" id="7916681at2759"/>
<dbReference type="SUPFAM" id="SSF54001">
    <property type="entry name" value="Cysteine proteinases"/>
    <property type="match status" value="1"/>
</dbReference>
<accession>A0A6J8CBB3</accession>
<evidence type="ECO:0000313" key="2">
    <source>
        <dbReference type="EMBL" id="CAC5392324.1"/>
    </source>
</evidence>
<dbReference type="AlphaFoldDB" id="A0A6J8CBB3"/>
<dbReference type="InterPro" id="IPR006928">
    <property type="entry name" value="Herpes_teg_USP"/>
</dbReference>
<evidence type="ECO:0000259" key="1">
    <source>
        <dbReference type="Pfam" id="PF04843"/>
    </source>
</evidence>
<gene>
    <name evidence="2" type="ORF">MCOR_27263</name>
</gene>
<dbReference type="Gene3D" id="3.90.70.120">
    <property type="match status" value="1"/>
</dbReference>
<organism evidence="2 3">
    <name type="scientific">Mytilus coruscus</name>
    <name type="common">Sea mussel</name>
    <dbReference type="NCBI Taxonomy" id="42192"/>
    <lineage>
        <taxon>Eukaryota</taxon>
        <taxon>Metazoa</taxon>
        <taxon>Spiralia</taxon>
        <taxon>Lophotrochozoa</taxon>
        <taxon>Mollusca</taxon>
        <taxon>Bivalvia</taxon>
        <taxon>Autobranchia</taxon>
        <taxon>Pteriomorphia</taxon>
        <taxon>Mytilida</taxon>
        <taxon>Mytiloidea</taxon>
        <taxon>Mytilidae</taxon>
        <taxon>Mytilinae</taxon>
        <taxon>Mytilus</taxon>
    </lineage>
</organism>
<name>A0A6J8CBB3_MYTCO</name>
<sequence>MLEKILEKILETILDEKILETELDTIDIKPDSVKSGQNIFDNLFLEFGKYDQSDKRFSKATRGNQCICNCLVYLAMAAKKLVKHLDLNSILDEGDKIYMQTVQYLKKTENFQNMLLTLDEIPSTLDICNKKLKVDKKNVLFGAAIQTSESVGFLTRSFYRKLCSV</sequence>
<dbReference type="Proteomes" id="UP000507470">
    <property type="component" value="Unassembled WGS sequence"/>
</dbReference>
<proteinExistence type="predicted"/>
<evidence type="ECO:0000313" key="3">
    <source>
        <dbReference type="Proteomes" id="UP000507470"/>
    </source>
</evidence>